<dbReference type="EMBL" id="BASM01000035">
    <property type="protein sequence ID" value="GAD27787.1"/>
    <property type="molecule type" value="Genomic_DNA"/>
</dbReference>
<dbReference type="Proteomes" id="UP000018209">
    <property type="component" value="Unassembled WGS sequence"/>
</dbReference>
<reference evidence="1 2" key="1">
    <citation type="submission" date="2013-08" db="EMBL/GenBank/DDBJ databases">
        <title>Gluconobacter thailandicus NBRC 3257 whole genome sequence.</title>
        <authorList>
            <person name="Matsutani M."/>
            <person name="Yakushi T."/>
            <person name="Matsushita K."/>
        </authorList>
    </citation>
    <scope>NUCLEOTIDE SEQUENCE [LARGE SCALE GENOMIC DNA]</scope>
    <source>
        <strain evidence="1 2">NBRC 3257</strain>
    </source>
</reference>
<proteinExistence type="predicted"/>
<gene>
    <name evidence="1" type="ORF">NBRC3257_2786</name>
</gene>
<comment type="caution">
    <text evidence="1">The sequence shown here is derived from an EMBL/GenBank/DDBJ whole genome shotgun (WGS) entry which is preliminary data.</text>
</comment>
<organism evidence="1 2">
    <name type="scientific">Gluconobacter thailandicus NBRC 3257</name>
    <dbReference type="NCBI Taxonomy" id="1381097"/>
    <lineage>
        <taxon>Bacteria</taxon>
        <taxon>Pseudomonadati</taxon>
        <taxon>Pseudomonadota</taxon>
        <taxon>Alphaproteobacteria</taxon>
        <taxon>Acetobacterales</taxon>
        <taxon>Acetobacteraceae</taxon>
        <taxon>Gluconobacter</taxon>
    </lineage>
</organism>
<protein>
    <submittedName>
        <fullName evidence="1">Uncharacterized protein</fullName>
    </submittedName>
</protein>
<name>A0ABQ0J015_GLUTH</name>
<evidence type="ECO:0000313" key="1">
    <source>
        <dbReference type="EMBL" id="GAD27787.1"/>
    </source>
</evidence>
<sequence>MHVPPWATDTQDMQHTIEKPTDVIRWTRPTSALRRQKRTNHQPFLIQQSASRQSVFSVRCTLRKEMNQPSDRSYRAFINLT</sequence>
<accession>A0ABQ0J015</accession>
<keyword evidence="2" id="KW-1185">Reference proteome</keyword>
<evidence type="ECO:0000313" key="2">
    <source>
        <dbReference type="Proteomes" id="UP000018209"/>
    </source>
</evidence>